<evidence type="ECO:0000313" key="5">
    <source>
        <dbReference type="Proteomes" id="UP000093309"/>
    </source>
</evidence>
<comment type="caution">
    <text evidence="4">The sequence shown here is derived from an EMBL/GenBank/DDBJ whole genome shotgun (WGS) entry which is preliminary data.</text>
</comment>
<gene>
    <name evidence="4" type="ORF">A8709_16405</name>
</gene>
<dbReference type="InterPro" id="IPR005543">
    <property type="entry name" value="PASTA_dom"/>
</dbReference>
<feature type="region of interest" description="Disordered" evidence="1">
    <location>
        <begin position="311"/>
        <end position="333"/>
    </location>
</feature>
<keyword evidence="2" id="KW-0812">Transmembrane</keyword>
<dbReference type="Gene3D" id="3.30.10.20">
    <property type="match status" value="1"/>
</dbReference>
<keyword evidence="2" id="KW-1133">Transmembrane helix</keyword>
<protein>
    <recommendedName>
        <fullName evidence="3">PASTA domain-containing protein</fullName>
    </recommendedName>
</protein>
<dbReference type="STRING" id="512399.A8709_16405"/>
<feature type="transmembrane region" description="Helical" evidence="2">
    <location>
        <begin position="273"/>
        <end position="293"/>
    </location>
</feature>
<feature type="compositionally biased region" description="Low complexity" evidence="1">
    <location>
        <begin position="311"/>
        <end position="326"/>
    </location>
</feature>
<evidence type="ECO:0000259" key="3">
    <source>
        <dbReference type="PROSITE" id="PS51178"/>
    </source>
</evidence>
<evidence type="ECO:0000256" key="1">
    <source>
        <dbReference type="SAM" id="MobiDB-lite"/>
    </source>
</evidence>
<dbReference type="AlphaFoldDB" id="A0A1C1A500"/>
<evidence type="ECO:0000256" key="2">
    <source>
        <dbReference type="SAM" id="Phobius"/>
    </source>
</evidence>
<accession>A0A1C1A500</accession>
<evidence type="ECO:0000313" key="4">
    <source>
        <dbReference type="EMBL" id="OCT15643.1"/>
    </source>
</evidence>
<proteinExistence type="predicted"/>
<keyword evidence="2" id="KW-0472">Membrane</keyword>
<sequence length="401" mass="43627">MPDRIGTRYVPSTQIVSFPHGTLHYGDDVFLTRKVLLYRKTVLHKQRGVDYISALQDKAAFIHDGFHHMLDTSITDEAVTIILQAKPGSLFANPIHKRKWSYADVVTMISDLGVSLLDAMEERITGFSVRPDNLWLSDHNKLSVINYWEEDDPQEQGAVGLCRLMIQLLTGGETVSDTFEVMHTTLERANVPSATMEQKLALIRLIKFICHGQSSLSSLVFGLRSLPPSAPRTDPPAEEPVPSLEKAPAPQAEPHRVYDDTEIQARNPRSAKLIALGAVTALVAGVIVVWAVWPETKIVETVVVVTPSPAPTVVSTASPSSTASTVLTGTNPGTEKTVVPNLVGQTQEDAEQLALAAGLHYNFVIEVSTLDKGIVTKQDPKAGTNGLQGDNVTFWVSKGAQ</sequence>
<dbReference type="SMART" id="SM00740">
    <property type="entry name" value="PASTA"/>
    <property type="match status" value="1"/>
</dbReference>
<dbReference type="CDD" id="cd06577">
    <property type="entry name" value="PASTA_pknB"/>
    <property type="match status" value="1"/>
</dbReference>
<feature type="domain" description="PASTA" evidence="3">
    <location>
        <begin position="333"/>
        <end position="398"/>
    </location>
</feature>
<feature type="region of interest" description="Disordered" evidence="1">
    <location>
        <begin position="229"/>
        <end position="256"/>
    </location>
</feature>
<dbReference type="Pfam" id="PF03793">
    <property type="entry name" value="PASTA"/>
    <property type="match status" value="1"/>
</dbReference>
<organism evidence="4 5">
    <name type="scientific">Paenibacillus pectinilyticus</name>
    <dbReference type="NCBI Taxonomy" id="512399"/>
    <lineage>
        <taxon>Bacteria</taxon>
        <taxon>Bacillati</taxon>
        <taxon>Bacillota</taxon>
        <taxon>Bacilli</taxon>
        <taxon>Bacillales</taxon>
        <taxon>Paenibacillaceae</taxon>
        <taxon>Paenibacillus</taxon>
    </lineage>
</organism>
<dbReference type="SUPFAM" id="SSF54184">
    <property type="entry name" value="Penicillin-binding protein 2x (pbp-2x), c-terminal domain"/>
    <property type="match status" value="1"/>
</dbReference>
<dbReference type="RefSeq" id="WP_065852553.1">
    <property type="nucleotide sequence ID" value="NZ_LYPC01000014.1"/>
</dbReference>
<dbReference type="PROSITE" id="PS51178">
    <property type="entry name" value="PASTA"/>
    <property type="match status" value="1"/>
</dbReference>
<dbReference type="EMBL" id="LYPC01000014">
    <property type="protein sequence ID" value="OCT15643.1"/>
    <property type="molecule type" value="Genomic_DNA"/>
</dbReference>
<dbReference type="Proteomes" id="UP000093309">
    <property type="component" value="Unassembled WGS sequence"/>
</dbReference>
<name>A0A1C1A500_9BACL</name>
<dbReference type="OrthoDB" id="2677720at2"/>
<reference evidence="5" key="1">
    <citation type="submission" date="2016-05" db="EMBL/GenBank/DDBJ databases">
        <title>Paenibacillus oryzae. sp. nov., isolated from the rice root.</title>
        <authorList>
            <person name="Zhang J."/>
            <person name="Zhang X."/>
        </authorList>
    </citation>
    <scope>NUCLEOTIDE SEQUENCE [LARGE SCALE GENOMIC DNA]</scope>
    <source>
        <strain evidence="5">KCTC13222</strain>
    </source>
</reference>
<keyword evidence="5" id="KW-1185">Reference proteome</keyword>